<protein>
    <submittedName>
        <fullName evidence="1">Uncharacterized protein</fullName>
    </submittedName>
</protein>
<comment type="caution">
    <text evidence="1">The sequence shown here is derived from an EMBL/GenBank/DDBJ whole genome shotgun (WGS) entry which is preliminary data.</text>
</comment>
<gene>
    <name evidence="1" type="ORF">MRB53_013853</name>
</gene>
<accession>A0ACC2K975</accession>
<dbReference type="Proteomes" id="UP001234297">
    <property type="component" value="Chromosome 4"/>
</dbReference>
<proteinExistence type="predicted"/>
<evidence type="ECO:0000313" key="1">
    <source>
        <dbReference type="EMBL" id="KAJ8617667.1"/>
    </source>
</evidence>
<keyword evidence="2" id="KW-1185">Reference proteome</keyword>
<reference evidence="1 2" key="1">
    <citation type="journal article" date="2022" name="Hortic Res">
        <title>A haplotype resolved chromosomal level avocado genome allows analysis of novel avocado genes.</title>
        <authorList>
            <person name="Nath O."/>
            <person name="Fletcher S.J."/>
            <person name="Hayward A."/>
            <person name="Shaw L.M."/>
            <person name="Masouleh A.K."/>
            <person name="Furtado A."/>
            <person name="Henry R.J."/>
            <person name="Mitter N."/>
        </authorList>
    </citation>
    <scope>NUCLEOTIDE SEQUENCE [LARGE SCALE GENOMIC DNA]</scope>
    <source>
        <strain evidence="2">cv. Hass</strain>
    </source>
</reference>
<organism evidence="1 2">
    <name type="scientific">Persea americana</name>
    <name type="common">Avocado</name>
    <dbReference type="NCBI Taxonomy" id="3435"/>
    <lineage>
        <taxon>Eukaryota</taxon>
        <taxon>Viridiplantae</taxon>
        <taxon>Streptophyta</taxon>
        <taxon>Embryophyta</taxon>
        <taxon>Tracheophyta</taxon>
        <taxon>Spermatophyta</taxon>
        <taxon>Magnoliopsida</taxon>
        <taxon>Magnoliidae</taxon>
        <taxon>Laurales</taxon>
        <taxon>Lauraceae</taxon>
        <taxon>Persea</taxon>
    </lineage>
</organism>
<evidence type="ECO:0000313" key="2">
    <source>
        <dbReference type="Proteomes" id="UP001234297"/>
    </source>
</evidence>
<dbReference type="EMBL" id="CM056812">
    <property type="protein sequence ID" value="KAJ8617667.1"/>
    <property type="molecule type" value="Genomic_DNA"/>
</dbReference>
<sequence length="240" mass="26511">MLISVRARRISRRKVAAHSAFSILFRDQEWLGRAVLLRRAGTHAELPCRAGTLDRAAELTGYDYRGRARGGRKLGDCIAGTATELERGLPTCGKELPGQRSFGSGGSLLGLVAIANVRSLSRCLFACPGYLIALRYRADGGTCRLFWLPRNYFKKTLGLRDGTLGLTEGTPLKGSFESRNDFSAPYKSGRLLRLHFLLPSSNFYCALQENFFNVRELPAILSVQSPFIGLLSVSLVFSFR</sequence>
<name>A0ACC2K975_PERAE</name>